<dbReference type="STRING" id="1036611.A0A1L9PJP5"/>
<feature type="domain" description="Erythromycin biosynthesis protein CIII-like C-terminal" evidence="6">
    <location>
        <begin position="401"/>
        <end position="502"/>
    </location>
</feature>
<feature type="compositionally biased region" description="Polar residues" evidence="4">
    <location>
        <begin position="627"/>
        <end position="642"/>
    </location>
</feature>
<protein>
    <submittedName>
        <fullName evidence="7">Uncharacterized protein</fullName>
    </submittedName>
</protein>
<evidence type="ECO:0000259" key="5">
    <source>
        <dbReference type="Pfam" id="PF03033"/>
    </source>
</evidence>
<dbReference type="CDD" id="cd03784">
    <property type="entry name" value="GT1_Gtf-like"/>
    <property type="match status" value="1"/>
</dbReference>
<evidence type="ECO:0000256" key="2">
    <source>
        <dbReference type="ARBA" id="ARBA00022679"/>
    </source>
</evidence>
<feature type="region of interest" description="Disordered" evidence="4">
    <location>
        <begin position="609"/>
        <end position="670"/>
    </location>
</feature>
<evidence type="ECO:0000313" key="7">
    <source>
        <dbReference type="EMBL" id="OJJ01748.1"/>
    </source>
</evidence>
<evidence type="ECO:0000256" key="3">
    <source>
        <dbReference type="ARBA" id="ARBA00023098"/>
    </source>
</evidence>
<feature type="compositionally biased region" description="Polar residues" evidence="4">
    <location>
        <begin position="661"/>
        <end position="670"/>
    </location>
</feature>
<feature type="domain" description="Glycosyltransferase family 28 N-terminal" evidence="5">
    <location>
        <begin position="96"/>
        <end position="244"/>
    </location>
</feature>
<keyword evidence="3" id="KW-0443">Lipid metabolism</keyword>
<dbReference type="Proteomes" id="UP000184073">
    <property type="component" value="Unassembled WGS sequence"/>
</dbReference>
<dbReference type="FunFam" id="3.40.50.2000:FF:000009">
    <property type="entry name" value="Sterol 3-beta-glucosyltransferase UGT80A2"/>
    <property type="match status" value="1"/>
</dbReference>
<dbReference type="InterPro" id="IPR010610">
    <property type="entry name" value="EryCIII-like_C"/>
</dbReference>
<dbReference type="FunFam" id="3.40.50.2000:FF:000100">
    <property type="entry name" value="Glycosyltransferase family 1 protein"/>
    <property type="match status" value="1"/>
</dbReference>
<dbReference type="InterPro" id="IPR002213">
    <property type="entry name" value="UDP_glucos_trans"/>
</dbReference>
<evidence type="ECO:0000313" key="8">
    <source>
        <dbReference type="Proteomes" id="UP000184073"/>
    </source>
</evidence>
<dbReference type="Pfam" id="PF03033">
    <property type="entry name" value="Glyco_transf_28"/>
    <property type="match status" value="1"/>
</dbReference>
<organism evidence="7 8">
    <name type="scientific">Aspergillus versicolor CBS 583.65</name>
    <dbReference type="NCBI Taxonomy" id="1036611"/>
    <lineage>
        <taxon>Eukaryota</taxon>
        <taxon>Fungi</taxon>
        <taxon>Dikarya</taxon>
        <taxon>Ascomycota</taxon>
        <taxon>Pezizomycotina</taxon>
        <taxon>Eurotiomycetes</taxon>
        <taxon>Eurotiomycetidae</taxon>
        <taxon>Eurotiales</taxon>
        <taxon>Aspergillaceae</taxon>
        <taxon>Aspergillus</taxon>
        <taxon>Aspergillus subgen. Nidulantes</taxon>
    </lineage>
</organism>
<comment type="subcellular location">
    <subcellularLocation>
        <location evidence="1">Endomembrane system</location>
        <topology evidence="1">Peripheral membrane protein</topology>
    </subcellularLocation>
</comment>
<feature type="compositionally biased region" description="Basic and acidic residues" evidence="4">
    <location>
        <begin position="609"/>
        <end position="626"/>
    </location>
</feature>
<dbReference type="AlphaFoldDB" id="A0A1L9PJP5"/>
<dbReference type="PANTHER" id="PTHR48050:SF27">
    <property type="entry name" value="GLUCOSYLTRANSFERASE, PUTATIVE (AFU_ORTHOLOGUE AFUA_7G04880)-RELATED"/>
    <property type="match status" value="1"/>
</dbReference>
<evidence type="ECO:0000259" key="6">
    <source>
        <dbReference type="Pfam" id="PF06722"/>
    </source>
</evidence>
<dbReference type="VEuPathDB" id="FungiDB:ASPVEDRAFT_83276"/>
<sequence>MTYPPHRSDESVELPGGGRASAGASPPYSAFVEDELTREAGSLQANGRVDINLESEVARTLAEIIDFQQEDLQSPPPGYIDTPSTQVRSCQFKLNIVIQIVGSRGDVQPFIALGTALKNDGHRIRIATHDVFADFVRGSGLEFFPIGGDPAQLMAFMVKNPGLIPQMRTLREGEVRKKQSMVATMLDGCWRSCVDDDPLIQCPFVADAIIANPPSFAHIHCAQALGIPVHLMFTMPWSSTKAFPHPLANLSPSSMNPTTANWVSYGVVEVLTWQGLGDVINRWRVSIGLGPIPATQGPRLAEALKIPFTYCWSPALMPKAEDWPSHIDVCGFFFREAQAYNPPAELEEFLNSGPSPIYIGFGSIVADNPQRLIDTVLEAVSMAGVRAIISRGWSGMSGNTDRNICYIDDCPHEWLFQHVAAVVHHGGAGTTACGLRNGRPTVVVPFFGDQPFWGHIIARSGAGPSPLPYASLTSQDLAASIEFCFTSKARAAAGNIAERMQTERGVTAAVESFYTHLPLDKMRCSVMPNQAAVWTFRKGKRKFNLSKAAANILVENMKIEEKQLQCYETNPIFIENRRWDPLTGVLSASLATGSNMLLSTGQMIYNPYKEYRRTRSRRPSGEEGRVRSQSVPTTRASGNYSRSPEAGDLHIQTRRTDVSEHSSNQTTRSLATAGNMTSATMKGFGKFTATYFKGVMVDIPHAAAEGFRQVPKLYGEQPREYGTVKDWKSGAMFGGRNFVDGMSDGFSGLLTHPVKGAKEQGVTGAAKGLMRGTIGLATKAPSAGVGLVAYPMHGITKSIETAITSKDRRDLVYARLRDGSYYTEGMGITAQEQYRVIERFEMLLRTENA</sequence>
<dbReference type="OrthoDB" id="5835829at2759"/>
<dbReference type="InterPro" id="IPR004276">
    <property type="entry name" value="GlycoTrans_28_N"/>
</dbReference>
<dbReference type="InterPro" id="IPR050426">
    <property type="entry name" value="Glycosyltransferase_28"/>
</dbReference>
<proteinExistence type="predicted"/>
<dbReference type="SUPFAM" id="SSF53756">
    <property type="entry name" value="UDP-Glycosyltransferase/glycogen phosphorylase"/>
    <property type="match status" value="1"/>
</dbReference>
<dbReference type="PANTHER" id="PTHR48050">
    <property type="entry name" value="STEROL 3-BETA-GLUCOSYLTRANSFERASE"/>
    <property type="match status" value="1"/>
</dbReference>
<dbReference type="GO" id="GO:0012505">
    <property type="term" value="C:endomembrane system"/>
    <property type="evidence" value="ECO:0007669"/>
    <property type="project" value="UniProtKB-SubCell"/>
</dbReference>
<feature type="compositionally biased region" description="Basic and acidic residues" evidence="4">
    <location>
        <begin position="1"/>
        <end position="10"/>
    </location>
</feature>
<dbReference type="GO" id="GO:0016906">
    <property type="term" value="F:sterol 3-beta-glucosyltransferase activity"/>
    <property type="evidence" value="ECO:0007669"/>
    <property type="project" value="UniProtKB-ARBA"/>
</dbReference>
<dbReference type="EMBL" id="KV878128">
    <property type="protein sequence ID" value="OJJ01748.1"/>
    <property type="molecule type" value="Genomic_DNA"/>
</dbReference>
<keyword evidence="2" id="KW-0808">Transferase</keyword>
<dbReference type="Gene3D" id="3.40.50.2000">
    <property type="entry name" value="Glycogen Phosphorylase B"/>
    <property type="match status" value="2"/>
</dbReference>
<name>A0A1L9PJP5_ASPVE</name>
<reference evidence="8" key="1">
    <citation type="journal article" date="2017" name="Genome Biol.">
        <title>Comparative genomics reveals high biological diversity and specific adaptations in the industrially and medically important fungal genus Aspergillus.</title>
        <authorList>
            <person name="de Vries R.P."/>
            <person name="Riley R."/>
            <person name="Wiebenga A."/>
            <person name="Aguilar-Osorio G."/>
            <person name="Amillis S."/>
            <person name="Uchima C.A."/>
            <person name="Anderluh G."/>
            <person name="Asadollahi M."/>
            <person name="Askin M."/>
            <person name="Barry K."/>
            <person name="Battaglia E."/>
            <person name="Bayram O."/>
            <person name="Benocci T."/>
            <person name="Braus-Stromeyer S.A."/>
            <person name="Caldana C."/>
            <person name="Canovas D."/>
            <person name="Cerqueira G.C."/>
            <person name="Chen F."/>
            <person name="Chen W."/>
            <person name="Choi C."/>
            <person name="Clum A."/>
            <person name="Dos Santos R.A."/>
            <person name="Damasio A.R."/>
            <person name="Diallinas G."/>
            <person name="Emri T."/>
            <person name="Fekete E."/>
            <person name="Flipphi M."/>
            <person name="Freyberg S."/>
            <person name="Gallo A."/>
            <person name="Gournas C."/>
            <person name="Habgood R."/>
            <person name="Hainaut M."/>
            <person name="Harispe M.L."/>
            <person name="Henrissat B."/>
            <person name="Hilden K.S."/>
            <person name="Hope R."/>
            <person name="Hossain A."/>
            <person name="Karabika E."/>
            <person name="Karaffa L."/>
            <person name="Karanyi Z."/>
            <person name="Krasevec N."/>
            <person name="Kuo A."/>
            <person name="Kusch H."/>
            <person name="LaButti K."/>
            <person name="Lagendijk E.L."/>
            <person name="Lapidus A."/>
            <person name="Levasseur A."/>
            <person name="Lindquist E."/>
            <person name="Lipzen A."/>
            <person name="Logrieco A.F."/>
            <person name="MacCabe A."/>
            <person name="Maekelae M.R."/>
            <person name="Malavazi I."/>
            <person name="Melin P."/>
            <person name="Meyer V."/>
            <person name="Mielnichuk N."/>
            <person name="Miskei M."/>
            <person name="Molnar A.P."/>
            <person name="Mule G."/>
            <person name="Ngan C.Y."/>
            <person name="Orejas M."/>
            <person name="Orosz E."/>
            <person name="Ouedraogo J.P."/>
            <person name="Overkamp K.M."/>
            <person name="Park H.-S."/>
            <person name="Perrone G."/>
            <person name="Piumi F."/>
            <person name="Punt P.J."/>
            <person name="Ram A.F."/>
            <person name="Ramon A."/>
            <person name="Rauscher S."/>
            <person name="Record E."/>
            <person name="Riano-Pachon D.M."/>
            <person name="Robert V."/>
            <person name="Roehrig J."/>
            <person name="Ruller R."/>
            <person name="Salamov A."/>
            <person name="Salih N.S."/>
            <person name="Samson R.A."/>
            <person name="Sandor E."/>
            <person name="Sanguinetti M."/>
            <person name="Schuetze T."/>
            <person name="Sepcic K."/>
            <person name="Shelest E."/>
            <person name="Sherlock G."/>
            <person name="Sophianopoulou V."/>
            <person name="Squina F.M."/>
            <person name="Sun H."/>
            <person name="Susca A."/>
            <person name="Todd R.B."/>
            <person name="Tsang A."/>
            <person name="Unkles S.E."/>
            <person name="van de Wiele N."/>
            <person name="van Rossen-Uffink D."/>
            <person name="Oliveira J.V."/>
            <person name="Vesth T.C."/>
            <person name="Visser J."/>
            <person name="Yu J.-H."/>
            <person name="Zhou M."/>
            <person name="Andersen M.R."/>
            <person name="Archer D.B."/>
            <person name="Baker S.E."/>
            <person name="Benoit I."/>
            <person name="Brakhage A.A."/>
            <person name="Braus G.H."/>
            <person name="Fischer R."/>
            <person name="Frisvad J.C."/>
            <person name="Goldman G.H."/>
            <person name="Houbraken J."/>
            <person name="Oakley B."/>
            <person name="Pocsi I."/>
            <person name="Scazzocchio C."/>
            <person name="Seiboth B."/>
            <person name="vanKuyk P.A."/>
            <person name="Wortman J."/>
            <person name="Dyer P.S."/>
            <person name="Grigoriev I.V."/>
        </authorList>
    </citation>
    <scope>NUCLEOTIDE SEQUENCE [LARGE SCALE GENOMIC DNA]</scope>
    <source>
        <strain evidence="8">CBS 583.65</strain>
    </source>
</reference>
<dbReference type="RefSeq" id="XP_040667510.1">
    <property type="nucleotide sequence ID" value="XM_040817348.1"/>
</dbReference>
<evidence type="ECO:0000256" key="1">
    <source>
        <dbReference type="ARBA" id="ARBA00004184"/>
    </source>
</evidence>
<feature type="region of interest" description="Disordered" evidence="4">
    <location>
        <begin position="1"/>
        <end position="27"/>
    </location>
</feature>
<keyword evidence="8" id="KW-1185">Reference proteome</keyword>
<accession>A0A1L9PJP5</accession>
<dbReference type="Pfam" id="PF06722">
    <property type="entry name" value="EryCIII-like_C"/>
    <property type="match status" value="1"/>
</dbReference>
<evidence type="ECO:0000256" key="4">
    <source>
        <dbReference type="SAM" id="MobiDB-lite"/>
    </source>
</evidence>
<dbReference type="GO" id="GO:0006629">
    <property type="term" value="P:lipid metabolic process"/>
    <property type="evidence" value="ECO:0007669"/>
    <property type="project" value="UniProtKB-KW"/>
</dbReference>
<dbReference type="GeneID" id="63732859"/>
<dbReference type="GO" id="GO:0005975">
    <property type="term" value="P:carbohydrate metabolic process"/>
    <property type="evidence" value="ECO:0007669"/>
    <property type="project" value="InterPro"/>
</dbReference>
<gene>
    <name evidence="7" type="ORF">ASPVEDRAFT_83276</name>
</gene>